<gene>
    <name evidence="2" type="ORF">GCM10010449_81770</name>
</gene>
<reference evidence="3" key="1">
    <citation type="journal article" date="2019" name="Int. J. Syst. Evol. Microbiol.">
        <title>The Global Catalogue of Microorganisms (GCM) 10K type strain sequencing project: providing services to taxonomists for standard genome sequencing and annotation.</title>
        <authorList>
            <consortium name="The Broad Institute Genomics Platform"/>
            <consortium name="The Broad Institute Genome Sequencing Center for Infectious Disease"/>
            <person name="Wu L."/>
            <person name="Ma J."/>
        </authorList>
    </citation>
    <scope>NUCLEOTIDE SEQUENCE [LARGE SCALE GENOMIC DNA]</scope>
    <source>
        <strain evidence="3">JCM 9092</strain>
    </source>
</reference>
<proteinExistence type="predicted"/>
<organism evidence="2 3">
    <name type="scientific">Streptomyces rectiviolaceus</name>
    <dbReference type="NCBI Taxonomy" id="332591"/>
    <lineage>
        <taxon>Bacteria</taxon>
        <taxon>Bacillati</taxon>
        <taxon>Actinomycetota</taxon>
        <taxon>Actinomycetes</taxon>
        <taxon>Kitasatosporales</taxon>
        <taxon>Streptomycetaceae</taxon>
        <taxon>Streptomyces</taxon>
    </lineage>
</organism>
<name>A0ABP6NKA3_9ACTN</name>
<dbReference type="InterPro" id="IPR057170">
    <property type="entry name" value="DUF7848"/>
</dbReference>
<evidence type="ECO:0000259" key="1">
    <source>
        <dbReference type="Pfam" id="PF25232"/>
    </source>
</evidence>
<dbReference type="RefSeq" id="WP_386546949.1">
    <property type="nucleotide sequence ID" value="NZ_JBHTFB010000002.1"/>
</dbReference>
<protein>
    <recommendedName>
        <fullName evidence="1">DUF7848 domain-containing protein</fullName>
    </recommendedName>
</protein>
<feature type="domain" description="DUF7848" evidence="1">
    <location>
        <begin position="9"/>
        <end position="76"/>
    </location>
</feature>
<evidence type="ECO:0000313" key="3">
    <source>
        <dbReference type="Proteomes" id="UP001501637"/>
    </source>
</evidence>
<dbReference type="Pfam" id="PF25232">
    <property type="entry name" value="DUF7848"/>
    <property type="match status" value="1"/>
</dbReference>
<evidence type="ECO:0000313" key="2">
    <source>
        <dbReference type="EMBL" id="GAA3151106.1"/>
    </source>
</evidence>
<dbReference type="Proteomes" id="UP001501637">
    <property type="component" value="Unassembled WGS sequence"/>
</dbReference>
<sequence length="90" mass="9925">MSADSSLHRGRYRPIEWTLSAIPTMVVRHVGRCLSCGERSADTVDPDDAQLWCLRHAGMTQHSSYELSAFQYFNATITDPAVGGTTPPQT</sequence>
<accession>A0ABP6NKA3</accession>
<keyword evidence="3" id="KW-1185">Reference proteome</keyword>
<dbReference type="EMBL" id="BAAAUG010000219">
    <property type="protein sequence ID" value="GAA3151106.1"/>
    <property type="molecule type" value="Genomic_DNA"/>
</dbReference>
<comment type="caution">
    <text evidence="2">The sequence shown here is derived from an EMBL/GenBank/DDBJ whole genome shotgun (WGS) entry which is preliminary data.</text>
</comment>